<organism evidence="8 9">
    <name type="scientific">Candidatus Neomicrothrix parvicella RN1</name>
    <dbReference type="NCBI Taxonomy" id="1229780"/>
    <lineage>
        <taxon>Bacteria</taxon>
        <taxon>Bacillati</taxon>
        <taxon>Actinomycetota</taxon>
        <taxon>Acidimicrobiia</taxon>
        <taxon>Acidimicrobiales</taxon>
        <taxon>Microthrixaceae</taxon>
        <taxon>Candidatus Neomicrothrix</taxon>
    </lineage>
</organism>
<evidence type="ECO:0000256" key="2">
    <source>
        <dbReference type="ARBA" id="ARBA00006679"/>
    </source>
</evidence>
<sequence>MLAQLLAYSPDTVRPDAAAIDTALLLLRVTFGVTMALHGYGKFFQGGRIPGTAGWFDSMGMKPGKVMALMAASTEVGAGLGFALGLLTPLMAAGLVGLMIVAGWTVHRHNGFFIVKSGWEYNLILAVGAVAVAMLGPGAFSLDHVLGLDKTLSGWLGLALSAGLGILGGVGLLVAVYRPPAPEASDTP</sequence>
<keyword evidence="9" id="KW-1185">Reference proteome</keyword>
<evidence type="ECO:0000256" key="4">
    <source>
        <dbReference type="ARBA" id="ARBA00022692"/>
    </source>
</evidence>
<evidence type="ECO:0000256" key="6">
    <source>
        <dbReference type="ARBA" id="ARBA00023136"/>
    </source>
</evidence>
<dbReference type="EMBL" id="CANL01000002">
    <property type="protein sequence ID" value="CCM62129.1"/>
    <property type="molecule type" value="Genomic_DNA"/>
</dbReference>
<evidence type="ECO:0000256" key="5">
    <source>
        <dbReference type="ARBA" id="ARBA00022989"/>
    </source>
</evidence>
<dbReference type="HOGENOM" id="CLU_058421_3_0_11"/>
<accession>R4YVR5</accession>
<comment type="subcellular location">
    <subcellularLocation>
        <location evidence="1">Cell membrane</location>
        <topology evidence="1">Multi-pass membrane protein</topology>
    </subcellularLocation>
</comment>
<feature type="transmembrane region" description="Helical" evidence="7">
    <location>
        <begin position="90"/>
        <end position="107"/>
    </location>
</feature>
<proteinExistence type="inferred from homology"/>
<comment type="caution">
    <text evidence="8">The sequence shown here is derived from an EMBL/GenBank/DDBJ whole genome shotgun (WGS) entry which is preliminary data.</text>
</comment>
<protein>
    <submittedName>
        <fullName evidence="8">Putative DoxX subfamily protein</fullName>
    </submittedName>
</protein>
<keyword evidence="4 7" id="KW-0812">Transmembrane</keyword>
<comment type="similarity">
    <text evidence="2">Belongs to the DoxX family.</text>
</comment>
<dbReference type="eggNOG" id="COG2259">
    <property type="taxonomic scope" value="Bacteria"/>
</dbReference>
<evidence type="ECO:0000256" key="1">
    <source>
        <dbReference type="ARBA" id="ARBA00004651"/>
    </source>
</evidence>
<evidence type="ECO:0000256" key="7">
    <source>
        <dbReference type="SAM" id="Phobius"/>
    </source>
</evidence>
<keyword evidence="5 7" id="KW-1133">Transmembrane helix</keyword>
<dbReference type="STRING" id="1229780.BN381_100016"/>
<reference evidence="8 9" key="1">
    <citation type="journal article" date="2013" name="ISME J.">
        <title>Metabolic model for the filamentous 'Candidatus Microthrix parvicella' based on genomic and metagenomic analyses.</title>
        <authorList>
            <person name="Jon McIlroy S."/>
            <person name="Kristiansen R."/>
            <person name="Albertsen M."/>
            <person name="Michael Karst S."/>
            <person name="Rossetti S."/>
            <person name="Lund Nielsen J."/>
            <person name="Tandoi V."/>
            <person name="James Seviour R."/>
            <person name="Nielsen P.H."/>
        </authorList>
    </citation>
    <scope>NUCLEOTIDE SEQUENCE [LARGE SCALE GENOMIC DNA]</scope>
    <source>
        <strain evidence="8 9">RN1</strain>
    </source>
</reference>
<dbReference type="GO" id="GO:0005886">
    <property type="term" value="C:plasma membrane"/>
    <property type="evidence" value="ECO:0007669"/>
    <property type="project" value="UniProtKB-SubCell"/>
</dbReference>
<feature type="transmembrane region" description="Helical" evidence="7">
    <location>
        <begin position="152"/>
        <end position="177"/>
    </location>
</feature>
<dbReference type="PANTHER" id="PTHR33452">
    <property type="entry name" value="OXIDOREDUCTASE CATD-RELATED"/>
    <property type="match status" value="1"/>
</dbReference>
<gene>
    <name evidence="8" type="ORF">BN381_100016</name>
</gene>
<dbReference type="InterPro" id="IPR051907">
    <property type="entry name" value="DoxX-like_oxidoreductase"/>
</dbReference>
<evidence type="ECO:0000313" key="9">
    <source>
        <dbReference type="Proteomes" id="UP000018291"/>
    </source>
</evidence>
<dbReference type="PANTHER" id="PTHR33452:SF1">
    <property type="entry name" value="INNER MEMBRANE PROTEIN YPHA-RELATED"/>
    <property type="match status" value="1"/>
</dbReference>
<name>R4YVR5_9ACTN</name>
<keyword evidence="3" id="KW-1003">Cell membrane</keyword>
<dbReference type="RefSeq" id="WP_012223270.1">
    <property type="nucleotide sequence ID" value="NZ_HG422565.1"/>
</dbReference>
<dbReference type="AlphaFoldDB" id="R4YVR5"/>
<feature type="transmembrane region" description="Helical" evidence="7">
    <location>
        <begin position="119"/>
        <end position="140"/>
    </location>
</feature>
<dbReference type="Proteomes" id="UP000018291">
    <property type="component" value="Unassembled WGS sequence"/>
</dbReference>
<dbReference type="Pfam" id="PF07681">
    <property type="entry name" value="DoxX"/>
    <property type="match status" value="1"/>
</dbReference>
<evidence type="ECO:0000256" key="3">
    <source>
        <dbReference type="ARBA" id="ARBA00022475"/>
    </source>
</evidence>
<keyword evidence="6 7" id="KW-0472">Membrane</keyword>
<dbReference type="InterPro" id="IPR032808">
    <property type="entry name" value="DoxX"/>
</dbReference>
<evidence type="ECO:0000313" key="8">
    <source>
        <dbReference type="EMBL" id="CCM62129.1"/>
    </source>
</evidence>